<dbReference type="SMART" id="SM00060">
    <property type="entry name" value="FN3"/>
    <property type="match status" value="1"/>
</dbReference>
<dbReference type="EMBL" id="CAADFP010000289">
    <property type="protein sequence ID" value="VFK34666.1"/>
    <property type="molecule type" value="Genomic_DNA"/>
</dbReference>
<evidence type="ECO:0000259" key="1">
    <source>
        <dbReference type="PROSITE" id="PS50853"/>
    </source>
</evidence>
<organism evidence="3">
    <name type="scientific">Candidatus Kentrum sp. LPFa</name>
    <dbReference type="NCBI Taxonomy" id="2126335"/>
    <lineage>
        <taxon>Bacteria</taxon>
        <taxon>Pseudomonadati</taxon>
        <taxon>Pseudomonadota</taxon>
        <taxon>Gammaproteobacteria</taxon>
        <taxon>Candidatus Kentrum</taxon>
    </lineage>
</organism>
<gene>
    <name evidence="2" type="ORF">BECKLPF1236A_GA0070988_102946</name>
    <name evidence="3" type="ORF">BECKLPF1236C_GA0070990_102896</name>
</gene>
<dbReference type="PROSITE" id="PS50853">
    <property type="entry name" value="FN3"/>
    <property type="match status" value="1"/>
</dbReference>
<name>A0A450XZJ3_9GAMM</name>
<feature type="domain" description="Fibronectin type-III" evidence="1">
    <location>
        <begin position="115"/>
        <end position="204"/>
    </location>
</feature>
<dbReference type="Pfam" id="PF00041">
    <property type="entry name" value="fn3"/>
    <property type="match status" value="1"/>
</dbReference>
<dbReference type="Gene3D" id="2.60.40.10">
    <property type="entry name" value="Immunoglobulins"/>
    <property type="match status" value="1"/>
</dbReference>
<evidence type="ECO:0000313" key="2">
    <source>
        <dbReference type="EMBL" id="VFK21246.1"/>
    </source>
</evidence>
<reference evidence="3" key="1">
    <citation type="submission" date="2019-02" db="EMBL/GenBank/DDBJ databases">
        <authorList>
            <person name="Gruber-Vodicka R. H."/>
            <person name="Seah K. B. B."/>
        </authorList>
    </citation>
    <scope>NUCLEOTIDE SEQUENCE</scope>
    <source>
        <strain evidence="2">BECK_S312</strain>
        <strain evidence="3">BECK_S426</strain>
    </source>
</reference>
<proteinExistence type="predicted"/>
<accession>A0A450XZJ3</accession>
<dbReference type="EMBL" id="CAADFM010000294">
    <property type="protein sequence ID" value="VFK21246.1"/>
    <property type="molecule type" value="Genomic_DNA"/>
</dbReference>
<dbReference type="InterPro" id="IPR036116">
    <property type="entry name" value="FN3_sf"/>
</dbReference>
<evidence type="ECO:0000313" key="3">
    <source>
        <dbReference type="EMBL" id="VFK34666.1"/>
    </source>
</evidence>
<dbReference type="AlphaFoldDB" id="A0A450XZJ3"/>
<dbReference type="InterPro" id="IPR003961">
    <property type="entry name" value="FN3_dom"/>
</dbReference>
<sequence>MSVKKFPNAEAEIQALAQAMSAGFRDHSELYPAPSVALADFDAMISAYTEAKEAAIVARAQAKRAVEAKDNTLARLVDGMKTNLRYAENAVKYDDGDLALIGWSGRRLASPLAAPGQTLALTSSDRGDDWIRLSWQAPEHGGKVAAYKVQRQKEGSGGWQDAGMAMETTITLQDQESGKRFVYRVIAANKAGEGEPSNSIVAVF</sequence>
<dbReference type="InterPro" id="IPR013783">
    <property type="entry name" value="Ig-like_fold"/>
</dbReference>
<dbReference type="SUPFAM" id="SSF49265">
    <property type="entry name" value="Fibronectin type III"/>
    <property type="match status" value="1"/>
</dbReference>
<dbReference type="CDD" id="cd00063">
    <property type="entry name" value="FN3"/>
    <property type="match status" value="1"/>
</dbReference>
<protein>
    <submittedName>
        <fullName evidence="3">Fibronectin type III domain-containing protein</fullName>
    </submittedName>
</protein>